<organism evidence="2 3">
    <name type="scientific">Rotaria magnacalcarata</name>
    <dbReference type="NCBI Taxonomy" id="392030"/>
    <lineage>
        <taxon>Eukaryota</taxon>
        <taxon>Metazoa</taxon>
        <taxon>Spiralia</taxon>
        <taxon>Gnathifera</taxon>
        <taxon>Rotifera</taxon>
        <taxon>Eurotatoria</taxon>
        <taxon>Bdelloidea</taxon>
        <taxon>Philodinida</taxon>
        <taxon>Philodinidae</taxon>
        <taxon>Rotaria</taxon>
    </lineage>
</organism>
<accession>A0A8S3IP79</accession>
<protein>
    <submittedName>
        <fullName evidence="2">Uncharacterized protein</fullName>
    </submittedName>
</protein>
<dbReference type="AlphaFoldDB" id="A0A8S3IP79"/>
<comment type="caution">
    <text evidence="2">The sequence shown here is derived from an EMBL/GenBank/DDBJ whole genome shotgun (WGS) entry which is preliminary data.</text>
</comment>
<name>A0A8S3IP79_9BILA</name>
<evidence type="ECO:0000313" key="3">
    <source>
        <dbReference type="Proteomes" id="UP000681720"/>
    </source>
</evidence>
<dbReference type="Proteomes" id="UP000681720">
    <property type="component" value="Unassembled WGS sequence"/>
</dbReference>
<reference evidence="2" key="1">
    <citation type="submission" date="2021-02" db="EMBL/GenBank/DDBJ databases">
        <authorList>
            <person name="Nowell W R."/>
        </authorList>
    </citation>
    <scope>NUCLEOTIDE SEQUENCE</scope>
</reference>
<dbReference type="EMBL" id="CAJOBJ010348378">
    <property type="protein sequence ID" value="CAF5204788.1"/>
    <property type="molecule type" value="Genomic_DNA"/>
</dbReference>
<proteinExistence type="predicted"/>
<keyword evidence="1" id="KW-1133">Transmembrane helix</keyword>
<gene>
    <name evidence="2" type="ORF">GIL414_LOCUS77767</name>
</gene>
<sequence length="74" mass="8615">MAFYFPHNKAAVTQRILIGCIIGLLLVLLVIATIFIIFRISKRHRGRCLRYLKSDDDHRQRLNLSTTSPDDDHH</sequence>
<keyword evidence="1" id="KW-0812">Transmembrane</keyword>
<evidence type="ECO:0000313" key="2">
    <source>
        <dbReference type="EMBL" id="CAF5204788.1"/>
    </source>
</evidence>
<feature type="transmembrane region" description="Helical" evidence="1">
    <location>
        <begin position="16"/>
        <end position="38"/>
    </location>
</feature>
<keyword evidence="1" id="KW-0472">Membrane</keyword>
<evidence type="ECO:0000256" key="1">
    <source>
        <dbReference type="SAM" id="Phobius"/>
    </source>
</evidence>
<feature type="non-terminal residue" evidence="2">
    <location>
        <position position="1"/>
    </location>
</feature>